<evidence type="ECO:0000313" key="2">
    <source>
        <dbReference type="EMBL" id="EDN61073.1"/>
    </source>
</evidence>
<evidence type="ECO:0000256" key="1">
    <source>
        <dbReference type="SAM" id="MobiDB-lite"/>
    </source>
</evidence>
<dbReference type="OrthoDB" id="4067097at2759"/>
<accession>A6ZWI1</accession>
<feature type="compositionally biased region" description="Polar residues" evidence="1">
    <location>
        <begin position="15"/>
        <end position="28"/>
    </location>
</feature>
<comment type="caution">
    <text evidence="2">The sequence shown here is derived from an EMBL/GenBank/DDBJ whole genome shotgun (WGS) entry which is preliminary data.</text>
</comment>
<reference evidence="2 3" key="1">
    <citation type="journal article" date="2007" name="Proc. Natl. Acad. Sci. U.S.A.">
        <title>Genome sequencing and comparative analysis of Saccharomyces cerevisiae strain YJM789.</title>
        <authorList>
            <person name="Wei W."/>
            <person name="McCusker J.H."/>
            <person name="Hyman R.W."/>
            <person name="Jones T."/>
            <person name="Ning Y."/>
            <person name="Cao Z."/>
            <person name="Gu Z."/>
            <person name="Bruno D."/>
            <person name="Miranda M."/>
            <person name="Nguyen M."/>
            <person name="Wilhelmy J."/>
            <person name="Komp C."/>
            <person name="Tamse R."/>
            <person name="Wang X."/>
            <person name="Jia P."/>
            <person name="Luedi P."/>
            <person name="Oefner P.J."/>
            <person name="David L."/>
            <person name="Dietrich F.S."/>
            <person name="Li Y."/>
            <person name="Davis R.W."/>
            <person name="Steinmetz L.M."/>
        </authorList>
    </citation>
    <scope>NUCLEOTIDE SEQUENCE [LARGE SCALE GENOMIC DNA]</scope>
    <source>
        <strain evidence="2 3">YJM789</strain>
    </source>
</reference>
<sequence length="293" mass="33098">MHMQLRKRKRVDYSGRNQTSDPPSTTTAAVPSIIVPKKRKVVAQNMVSPAIRATTTTLGTSNIIIPKPLQRPKFHNSASLSSPDDDPEKISVLEVQKNLSNLIKRQQRLFYKDIHKPTLAGLKNFEMLRLPNDLKLLQNIVNLLYSFEQLNSDSKTRPVTTSKLKASSQAHSDKLKKMLAERKPPFSHPSHSGTAYHNDIIHEIANLHSINLVDLINLEVYNNNCHTNNTALQTTANSLTLNSIIKKLDKPILKERNNSLVWPHKSRFKAKRNQPSPGQSLINNTDITLYNDV</sequence>
<gene>
    <name evidence="2" type="ORF">SCY_5658</name>
</gene>
<name>A6ZWI1_YEAS7</name>
<evidence type="ECO:0000313" key="3">
    <source>
        <dbReference type="Proteomes" id="UP000007060"/>
    </source>
</evidence>
<dbReference type="HOGENOM" id="CLU_078843_0_0_1"/>
<dbReference type="EMBL" id="AAFW02000135">
    <property type="protein sequence ID" value="EDN61073.1"/>
    <property type="molecule type" value="Genomic_DNA"/>
</dbReference>
<feature type="compositionally biased region" description="Basic residues" evidence="1">
    <location>
        <begin position="1"/>
        <end position="10"/>
    </location>
</feature>
<dbReference type="Proteomes" id="UP000007060">
    <property type="component" value="Unassembled WGS sequence"/>
</dbReference>
<proteinExistence type="predicted"/>
<organism evidence="2 3">
    <name type="scientific">Saccharomyces cerevisiae (strain YJM789)</name>
    <name type="common">Baker's yeast</name>
    <dbReference type="NCBI Taxonomy" id="307796"/>
    <lineage>
        <taxon>Eukaryota</taxon>
        <taxon>Fungi</taxon>
        <taxon>Dikarya</taxon>
        <taxon>Ascomycota</taxon>
        <taxon>Saccharomycotina</taxon>
        <taxon>Saccharomycetes</taxon>
        <taxon>Saccharomycetales</taxon>
        <taxon>Saccharomycetaceae</taxon>
        <taxon>Saccharomyces</taxon>
    </lineage>
</organism>
<protein>
    <submittedName>
        <fullName evidence="2">Conserved protein</fullName>
    </submittedName>
</protein>
<dbReference type="AlphaFoldDB" id="A6ZWI1"/>
<feature type="region of interest" description="Disordered" evidence="1">
    <location>
        <begin position="1"/>
        <end position="28"/>
    </location>
</feature>